<dbReference type="OrthoDB" id="9777090at2"/>
<dbReference type="SUPFAM" id="SSF53474">
    <property type="entry name" value="alpha/beta-Hydrolases"/>
    <property type="match status" value="1"/>
</dbReference>
<feature type="domain" description="Serine aminopeptidase S33" evidence="1">
    <location>
        <begin position="51"/>
        <end position="155"/>
    </location>
</feature>
<accession>A0A2L1GNK5</accession>
<dbReference type="KEGG" id="deo:CAY53_07125"/>
<dbReference type="PANTHER" id="PTHR12277:SF81">
    <property type="entry name" value="PROTEIN ABHD13"/>
    <property type="match status" value="1"/>
</dbReference>
<protein>
    <recommendedName>
        <fullName evidence="1">Serine aminopeptidase S33 domain-containing protein</fullName>
    </recommendedName>
</protein>
<dbReference type="RefSeq" id="WP_104936540.1">
    <property type="nucleotide sequence ID" value="NZ_CP021255.1"/>
</dbReference>
<evidence type="ECO:0000259" key="1">
    <source>
        <dbReference type="Pfam" id="PF12146"/>
    </source>
</evidence>
<name>A0A2L1GNK5_9BACT</name>
<proteinExistence type="predicted"/>
<keyword evidence="3" id="KW-1185">Reference proteome</keyword>
<dbReference type="InterPro" id="IPR022742">
    <property type="entry name" value="Hydrolase_4"/>
</dbReference>
<dbReference type="InterPro" id="IPR029058">
    <property type="entry name" value="AB_hydrolase_fold"/>
</dbReference>
<dbReference type="Gene3D" id="3.40.50.1820">
    <property type="entry name" value="alpha/beta hydrolase"/>
    <property type="match status" value="1"/>
</dbReference>
<dbReference type="AlphaFoldDB" id="A0A2L1GNK5"/>
<dbReference type="Pfam" id="PF12146">
    <property type="entry name" value="Hydrolase_4"/>
    <property type="match status" value="1"/>
</dbReference>
<dbReference type="Proteomes" id="UP000239867">
    <property type="component" value="Chromosome"/>
</dbReference>
<dbReference type="PANTHER" id="PTHR12277">
    <property type="entry name" value="ALPHA/BETA HYDROLASE DOMAIN-CONTAINING PROTEIN"/>
    <property type="match status" value="1"/>
</dbReference>
<evidence type="ECO:0000313" key="3">
    <source>
        <dbReference type="Proteomes" id="UP000239867"/>
    </source>
</evidence>
<evidence type="ECO:0000313" key="2">
    <source>
        <dbReference type="EMBL" id="AVD71270.1"/>
    </source>
</evidence>
<gene>
    <name evidence="2" type="ORF">CAY53_07125</name>
</gene>
<reference evidence="2 3" key="1">
    <citation type="journal article" date="2018" name="MBio">
        <title>Insights into the evolution of host association through the isolation and characterization of a novel human periodontal pathobiont, Desulfobulbus oralis.</title>
        <authorList>
            <person name="Cross K.L."/>
            <person name="Chirania P."/>
            <person name="Xiong W."/>
            <person name="Beall C.J."/>
            <person name="Elkins J.G."/>
            <person name="Giannone R.J."/>
            <person name="Griffen A.L."/>
            <person name="Guss A.M."/>
            <person name="Hettich R.L."/>
            <person name="Joshi S.S."/>
            <person name="Mokrzan E.M."/>
            <person name="Martin R.K."/>
            <person name="Zhulin I.B."/>
            <person name="Leys E.J."/>
            <person name="Podar M."/>
        </authorList>
    </citation>
    <scope>NUCLEOTIDE SEQUENCE [LARGE SCALE GENOMIC DNA]</scope>
    <source>
        <strain evidence="2 3">ORNL</strain>
    </source>
</reference>
<sequence length="279" mass="29772">MNIQAVERLLFHPTKRAKNEAPAGAVNIDIPLADGVILGARFFSHAASSPTLIFFHGNTECVPEHDEIGPCYVAEGLNFLVIDYRGFGWSGDEPRLATLLPDAGTAFLYVKNWLAEHGYTGPLAVMGRSLGSACAIEVAARYGDDIRALVIESGFARALPVAQALGLEQEDLTDAEDPFANAAKIGGIGKPTLILHGSCDQLIGLWQAELLHERSAAKNKELQVVPGAGHNTVIEKGGRHYFTAIGNFVGKAAGTAPDWRARRRALKAGQAPQNGEPQS</sequence>
<organism evidence="2 3">
    <name type="scientific">Desulfobulbus oralis</name>
    <dbReference type="NCBI Taxonomy" id="1986146"/>
    <lineage>
        <taxon>Bacteria</taxon>
        <taxon>Pseudomonadati</taxon>
        <taxon>Thermodesulfobacteriota</taxon>
        <taxon>Desulfobulbia</taxon>
        <taxon>Desulfobulbales</taxon>
        <taxon>Desulfobulbaceae</taxon>
        <taxon>Desulfobulbus</taxon>
    </lineage>
</organism>
<dbReference type="EMBL" id="CP021255">
    <property type="protein sequence ID" value="AVD71270.1"/>
    <property type="molecule type" value="Genomic_DNA"/>
</dbReference>